<proteinExistence type="predicted"/>
<evidence type="ECO:0000259" key="1">
    <source>
        <dbReference type="Pfam" id="PF09995"/>
    </source>
</evidence>
<dbReference type="Pfam" id="PF09995">
    <property type="entry name" value="MPAB_Lcp_cat"/>
    <property type="match status" value="1"/>
</dbReference>
<evidence type="ECO:0000313" key="3">
    <source>
        <dbReference type="Proteomes" id="UP000035034"/>
    </source>
</evidence>
<evidence type="ECO:0000313" key="2">
    <source>
        <dbReference type="EMBL" id="GAB17207.1"/>
    </source>
</evidence>
<name>H0QWK6_9ACTN</name>
<accession>H0QWK6</accession>
<sequence>MRFFGIEIPRLETIDNRRFQIYRQSMRTPFRQRNVPPTTIPQATTALFFGMGVANIIMQLSMPGVGRGVFESRVDSGSAYRRVIKRQRTTGQYLAVAIVGSKSDKLAYHTAVREVHSHVHSTSDSPVRYSANDPRLQQWVAMCLFKGFLDSWELTYGQLDDTTRNHLLAQGKSLGTTLEMRGHDWPETYAEFEQRWAATLPELSIDDDVQGHLAALADLSFLHSQWGPAGRVMSRALGPQLKFMTRATLPPEFRSMMGWTWSERDQRKFERMVALHRAIDFVAPWLSPVSLRAYIVDLRVRQALGLPTLGKLKVRPAA</sequence>
<dbReference type="EMBL" id="BAEH01000021">
    <property type="protein sequence ID" value="GAB17207.1"/>
    <property type="molecule type" value="Genomic_DNA"/>
</dbReference>
<keyword evidence="3" id="KW-1185">Reference proteome</keyword>
<protein>
    <recommendedName>
        <fullName evidence="1">ER-bound oxygenase mpaB/mpaB'/Rubber oxygenase catalytic domain-containing protein</fullName>
    </recommendedName>
</protein>
<comment type="caution">
    <text evidence="2">The sequence shown here is derived from an EMBL/GenBank/DDBJ whole genome shotgun (WGS) entry which is preliminary data.</text>
</comment>
<dbReference type="Proteomes" id="UP000035034">
    <property type="component" value="Unassembled WGS sequence"/>
</dbReference>
<feature type="domain" description="ER-bound oxygenase mpaB/mpaB'/Rubber oxygenase catalytic" evidence="1">
    <location>
        <begin position="45"/>
        <end position="278"/>
    </location>
</feature>
<dbReference type="AlphaFoldDB" id="H0QWK6"/>
<dbReference type="PANTHER" id="PTHR36151:SF3">
    <property type="entry name" value="ER-BOUND OXYGENASE MPAB_MPAB'_RUBBER OXYGENASE CATALYTIC DOMAIN-CONTAINING PROTEIN"/>
    <property type="match status" value="1"/>
</dbReference>
<dbReference type="GO" id="GO:0016491">
    <property type="term" value="F:oxidoreductase activity"/>
    <property type="evidence" value="ECO:0007669"/>
    <property type="project" value="InterPro"/>
</dbReference>
<reference evidence="2 3" key="1">
    <citation type="submission" date="2011-12" db="EMBL/GenBank/DDBJ databases">
        <title>Whole genome shotgun sequence of Gordonia effusa NBRC 100432.</title>
        <authorList>
            <person name="Yoshida I."/>
            <person name="Takarada H."/>
            <person name="Hosoyama A."/>
            <person name="Tsuchikane K."/>
            <person name="Katsumata H."/>
            <person name="Yamazaki S."/>
            <person name="Fujita N."/>
        </authorList>
    </citation>
    <scope>NUCLEOTIDE SEQUENCE [LARGE SCALE GENOMIC DNA]</scope>
    <source>
        <strain evidence="2 3">NBRC 100432</strain>
    </source>
</reference>
<dbReference type="STRING" id="1077974.GOEFS_021_00340"/>
<dbReference type="eggNOG" id="COG3662">
    <property type="taxonomic scope" value="Bacteria"/>
</dbReference>
<dbReference type="InterPro" id="IPR018713">
    <property type="entry name" value="MPAB/Lcp_cat_dom"/>
</dbReference>
<organism evidence="2 3">
    <name type="scientific">Gordonia effusa NBRC 100432</name>
    <dbReference type="NCBI Taxonomy" id="1077974"/>
    <lineage>
        <taxon>Bacteria</taxon>
        <taxon>Bacillati</taxon>
        <taxon>Actinomycetota</taxon>
        <taxon>Actinomycetes</taxon>
        <taxon>Mycobacteriales</taxon>
        <taxon>Gordoniaceae</taxon>
        <taxon>Gordonia</taxon>
    </lineage>
</organism>
<gene>
    <name evidence="2" type="ORF">GOEFS_021_00340</name>
</gene>
<dbReference type="PANTHER" id="PTHR36151">
    <property type="entry name" value="BLR2777 PROTEIN"/>
    <property type="match status" value="1"/>
</dbReference>